<dbReference type="SMART" id="SM00235">
    <property type="entry name" value="ZnMc"/>
    <property type="match status" value="1"/>
</dbReference>
<protein>
    <recommendedName>
        <fullName evidence="7">Metalloendopeptidase</fullName>
        <ecNumber evidence="7">3.4.24.-</ecNumber>
    </recommendedName>
</protein>
<feature type="binding site" evidence="6">
    <location>
        <position position="155"/>
    </location>
    <ligand>
        <name>Zn(2+)</name>
        <dbReference type="ChEBI" id="CHEBI:29105"/>
        <note>catalytic</note>
    </ligand>
</feature>
<feature type="region of interest" description="Disordered" evidence="8">
    <location>
        <begin position="265"/>
        <end position="298"/>
    </location>
</feature>
<dbReference type="InterPro" id="IPR024079">
    <property type="entry name" value="MetalloPept_cat_dom_sf"/>
</dbReference>
<dbReference type="EMBL" id="MTYJ01000070">
    <property type="protein sequence ID" value="OQV16739.1"/>
    <property type="molecule type" value="Genomic_DNA"/>
</dbReference>
<feature type="chain" id="PRO_5011831937" description="Metalloendopeptidase" evidence="7">
    <location>
        <begin position="27"/>
        <end position="977"/>
    </location>
</feature>
<evidence type="ECO:0000256" key="4">
    <source>
        <dbReference type="ARBA" id="ARBA00022833"/>
    </source>
</evidence>
<dbReference type="CDD" id="cd04280">
    <property type="entry name" value="ZnMc_astacin_like"/>
    <property type="match status" value="1"/>
</dbReference>
<dbReference type="OrthoDB" id="291007at2759"/>
<evidence type="ECO:0000259" key="9">
    <source>
        <dbReference type="PROSITE" id="PS50927"/>
    </source>
</evidence>
<dbReference type="PROSITE" id="PS51864">
    <property type="entry name" value="ASTACIN"/>
    <property type="match status" value="1"/>
</dbReference>
<evidence type="ECO:0000256" key="7">
    <source>
        <dbReference type="RuleBase" id="RU361183"/>
    </source>
</evidence>
<dbReference type="SMART" id="SM00108">
    <property type="entry name" value="B_lectin"/>
    <property type="match status" value="1"/>
</dbReference>
<comment type="caution">
    <text evidence="11">The sequence shown here is derived from an EMBL/GenBank/DDBJ whole genome shotgun (WGS) entry which is preliminary data.</text>
</comment>
<feature type="active site" evidence="6">
    <location>
        <position position="146"/>
    </location>
</feature>
<evidence type="ECO:0000256" key="2">
    <source>
        <dbReference type="ARBA" id="ARBA00022723"/>
    </source>
</evidence>
<evidence type="ECO:0000256" key="8">
    <source>
        <dbReference type="SAM" id="MobiDB-lite"/>
    </source>
</evidence>
<dbReference type="Pfam" id="PF01400">
    <property type="entry name" value="Astacin"/>
    <property type="match status" value="1"/>
</dbReference>
<dbReference type="PANTHER" id="PTHR10127">
    <property type="entry name" value="DISCOIDIN, CUB, EGF, LAMININ , AND ZINC METALLOPROTEASE DOMAIN CONTAINING"/>
    <property type="match status" value="1"/>
</dbReference>
<dbReference type="GO" id="GO:0004222">
    <property type="term" value="F:metalloendopeptidase activity"/>
    <property type="evidence" value="ECO:0007669"/>
    <property type="project" value="UniProtKB-UniRule"/>
</dbReference>
<keyword evidence="12" id="KW-1185">Reference proteome</keyword>
<proteinExistence type="predicted"/>
<dbReference type="Proteomes" id="UP000192578">
    <property type="component" value="Unassembled WGS sequence"/>
</dbReference>
<feature type="signal peptide" evidence="7">
    <location>
        <begin position="1"/>
        <end position="26"/>
    </location>
</feature>
<keyword evidence="1 6" id="KW-0645">Protease</keyword>
<feature type="compositionally biased region" description="Polar residues" evidence="8">
    <location>
        <begin position="563"/>
        <end position="588"/>
    </location>
</feature>
<dbReference type="InterPro" id="IPR001480">
    <property type="entry name" value="Bulb-type_lectin_dom"/>
</dbReference>
<name>A0A1W0WNH8_HYPEX</name>
<gene>
    <name evidence="11" type="ORF">BV898_09097</name>
</gene>
<evidence type="ECO:0000256" key="6">
    <source>
        <dbReference type="PROSITE-ProRule" id="PRU01211"/>
    </source>
</evidence>
<feature type="region of interest" description="Disordered" evidence="8">
    <location>
        <begin position="359"/>
        <end position="427"/>
    </location>
</feature>
<keyword evidence="5 6" id="KW-0482">Metalloprotease</keyword>
<dbReference type="InterPro" id="IPR001506">
    <property type="entry name" value="Peptidase_M12A"/>
</dbReference>
<accession>A0A1W0WNH8</accession>
<feature type="domain" description="Peptidase M12A" evidence="10">
    <location>
        <begin position="53"/>
        <end position="257"/>
    </location>
</feature>
<evidence type="ECO:0000313" key="11">
    <source>
        <dbReference type="EMBL" id="OQV16739.1"/>
    </source>
</evidence>
<dbReference type="AlphaFoldDB" id="A0A1W0WNH8"/>
<dbReference type="InterPro" id="IPR006026">
    <property type="entry name" value="Peptidase_Metallo"/>
</dbReference>
<keyword evidence="4 6" id="KW-0862">Zinc</keyword>
<feature type="binding site" evidence="6">
    <location>
        <position position="149"/>
    </location>
    <ligand>
        <name>Zn(2+)</name>
        <dbReference type="ChEBI" id="CHEBI:29105"/>
        <note>catalytic</note>
    </ligand>
</feature>
<dbReference type="SUPFAM" id="SSF51110">
    <property type="entry name" value="alpha-D-mannose-specific plant lectins"/>
    <property type="match status" value="1"/>
</dbReference>
<feature type="region of interest" description="Disordered" evidence="8">
    <location>
        <begin position="563"/>
        <end position="599"/>
    </location>
</feature>
<evidence type="ECO:0000313" key="12">
    <source>
        <dbReference type="Proteomes" id="UP000192578"/>
    </source>
</evidence>
<feature type="compositionally biased region" description="Polar residues" evidence="8">
    <location>
        <begin position="461"/>
        <end position="484"/>
    </location>
</feature>
<dbReference type="InterPro" id="IPR036426">
    <property type="entry name" value="Bulb-type_lectin_dom_sf"/>
</dbReference>
<sequence>MRNLLHNFSLFSFLFFAFNLISPNNGAPVAGRRTIEGDIVGESIKTLKVAGDKAKAKANLLWPNATVPYLLFTEYSDWQKKQIETAIKGFDVTCVRFVPRTTEDDYLLISPGARECSAEIGNKRNGVQIVSLVPDCIQQLGTIQHELMHSLGFYHEQARSDRDNYVDISWDHIREDGKDQFFSYNFNTDDYPYDFGSVMHYDKFAFSRNSERNYWTLRPQPKYVKQAAQDSPTGEIGQRAGLSPKDIQKIRAMYKCDEKKMTVEEKPADTAGATMEPAKAETEMTTKPKPSKIQATTRNAALVTAAQTSSAYDYEDDVSSGATVTSEVPEIKTTRAGRKKTTTEAKNVVDTTILSTTEATRTVPQTATTPSHEDSTTTPPSDYEDEISSAATVTMKTVEAKTTRKGRQTTRIAPADDHENNFSGGATVTSEIPKIKTTRAGRKKTTTETKNVVDTTILSTTEATRTVPQTATTPSHEDSTTTPPSDYEDEPTSAATVTMKTVEAKTTRKGRQTTRTALADDHENNVSGGATVTSEIPEIKTTRAGRKKTTTDAKNVVDTTILSTTEATRTVPQTATTPSHEDSTTTPPSDYEDEPTSAETVTTKMVEAKTTRKMRRTTVFDDAASETTTLTTTRAASKVTMPLLITTTEFEEYEDETTGTSLIGFDTTKLFYRDPNAPMESNMPNFSNPDAFTFELLSGSSLPIGKTLWNNDTRNVKFELRSDGNAVLVRLCDDTVIWSTGTATTPDLAAHSVEMQTNGNLVIRSSLGIQIWSSDTADARFAGSSLRVTQAGALCLFKDDLCWWESGGLSLCKAPQSAQFSSGTVFMKSGSRLQLGHSLFNPRKNCRLSLHLNGDLVLRQQCDVTETWSIRHGTGKVLNLGDGSNDKVQEFVMTKEGHLVVHRPDGGEDFKIMIPNAHGADLRLSSSCHIGLLTSRFEIVCPNQDYVFVLPPETVGWDGREGWDGWDGQDGRDGWHG</sequence>
<evidence type="ECO:0000259" key="10">
    <source>
        <dbReference type="PROSITE" id="PS51864"/>
    </source>
</evidence>
<dbReference type="SUPFAM" id="SSF55486">
    <property type="entry name" value="Metalloproteases ('zincins'), catalytic domain"/>
    <property type="match status" value="1"/>
</dbReference>
<feature type="region of interest" description="Disordered" evidence="8">
    <location>
        <begin position="461"/>
        <end position="530"/>
    </location>
</feature>
<dbReference type="PANTHER" id="PTHR10127:SF780">
    <property type="entry name" value="METALLOENDOPEPTIDASE"/>
    <property type="match status" value="1"/>
</dbReference>
<dbReference type="Gene3D" id="2.90.10.30">
    <property type="match status" value="1"/>
</dbReference>
<comment type="cofactor">
    <cofactor evidence="6 7">
        <name>Zn(2+)</name>
        <dbReference type="ChEBI" id="CHEBI:29105"/>
    </cofactor>
    <text evidence="6 7">Binds 1 zinc ion per subunit.</text>
</comment>
<evidence type="ECO:0000256" key="3">
    <source>
        <dbReference type="ARBA" id="ARBA00022801"/>
    </source>
</evidence>
<dbReference type="EC" id="3.4.24.-" evidence="7"/>
<evidence type="ECO:0000256" key="5">
    <source>
        <dbReference type="ARBA" id="ARBA00023049"/>
    </source>
</evidence>
<keyword evidence="2 6" id="KW-0479">Metal-binding</keyword>
<keyword evidence="3 6" id="KW-0378">Hydrolase</keyword>
<evidence type="ECO:0000256" key="1">
    <source>
        <dbReference type="ARBA" id="ARBA00022670"/>
    </source>
</evidence>
<reference evidence="12" key="1">
    <citation type="submission" date="2017-01" db="EMBL/GenBank/DDBJ databases">
        <title>Comparative genomics of anhydrobiosis in the tardigrade Hypsibius dujardini.</title>
        <authorList>
            <person name="Yoshida Y."/>
            <person name="Koutsovoulos G."/>
            <person name="Laetsch D."/>
            <person name="Stevens L."/>
            <person name="Kumar S."/>
            <person name="Horikawa D."/>
            <person name="Ishino K."/>
            <person name="Komine S."/>
            <person name="Tomita M."/>
            <person name="Blaxter M."/>
            <person name="Arakawa K."/>
        </authorList>
    </citation>
    <scope>NUCLEOTIDE SEQUENCE [LARGE SCALE GENOMIC DNA]</scope>
    <source>
        <strain evidence="12">Z151</strain>
    </source>
</reference>
<dbReference type="InterPro" id="IPR034035">
    <property type="entry name" value="Astacin-like_dom"/>
</dbReference>
<dbReference type="PRINTS" id="PR00480">
    <property type="entry name" value="ASTACIN"/>
</dbReference>
<dbReference type="GO" id="GO:0008270">
    <property type="term" value="F:zinc ion binding"/>
    <property type="evidence" value="ECO:0007669"/>
    <property type="project" value="UniProtKB-UniRule"/>
</dbReference>
<dbReference type="PROSITE" id="PS50927">
    <property type="entry name" value="BULB_LECTIN"/>
    <property type="match status" value="1"/>
</dbReference>
<comment type="caution">
    <text evidence="6">Lacks conserved residue(s) required for the propagation of feature annotation.</text>
</comment>
<feature type="compositionally biased region" description="Polar residues" evidence="8">
    <location>
        <begin position="359"/>
        <end position="380"/>
    </location>
</feature>
<organism evidence="11 12">
    <name type="scientific">Hypsibius exemplaris</name>
    <name type="common">Freshwater tardigrade</name>
    <dbReference type="NCBI Taxonomy" id="2072580"/>
    <lineage>
        <taxon>Eukaryota</taxon>
        <taxon>Metazoa</taxon>
        <taxon>Ecdysozoa</taxon>
        <taxon>Tardigrada</taxon>
        <taxon>Eutardigrada</taxon>
        <taxon>Parachela</taxon>
        <taxon>Hypsibioidea</taxon>
        <taxon>Hypsibiidae</taxon>
        <taxon>Hypsibius</taxon>
    </lineage>
</organism>
<keyword evidence="7" id="KW-0732">Signal</keyword>
<feature type="domain" description="Bulb-type lectin" evidence="9">
    <location>
        <begin position="693"/>
        <end position="809"/>
    </location>
</feature>
<dbReference type="GO" id="GO:0006508">
    <property type="term" value="P:proteolysis"/>
    <property type="evidence" value="ECO:0007669"/>
    <property type="project" value="UniProtKB-KW"/>
</dbReference>
<feature type="binding site" evidence="6">
    <location>
        <position position="145"/>
    </location>
    <ligand>
        <name>Zn(2+)</name>
        <dbReference type="ChEBI" id="CHEBI:29105"/>
        <note>catalytic</note>
    </ligand>
</feature>
<dbReference type="Gene3D" id="3.40.390.10">
    <property type="entry name" value="Collagenase (Catalytic Domain)"/>
    <property type="match status" value="1"/>
</dbReference>